<evidence type="ECO:0000256" key="3">
    <source>
        <dbReference type="ARBA" id="ARBA00007931"/>
    </source>
</evidence>
<dbReference type="HOGENOM" id="CLU_025778_1_2_11"/>
<feature type="transmembrane region" description="Helical" evidence="11">
    <location>
        <begin position="343"/>
        <end position="362"/>
    </location>
</feature>
<evidence type="ECO:0000256" key="7">
    <source>
        <dbReference type="ARBA" id="ARBA00022833"/>
    </source>
</evidence>
<dbReference type="InterPro" id="IPR001478">
    <property type="entry name" value="PDZ"/>
</dbReference>
<sequence length="432" mass="46706">MRTGTRPVTVLVEVLAGILFFALIILSVLLHECGHFIPAKIFGVKVTEFFAGFGPKMWSVERGETEYGFKWIPLGGYVRLVGMYPAEVHHRHANKLTKLADEARAAEAEEITDADRGRLFSDKPVWQRLIIMSGGILTNLLLAFLLFWGVFGIYGRPAETTTVAAVTPCVQMARTQECSSDDPPAPAARAGLQPGDRIVSFNGEQVESWSQLQELIRDNGDGGVRLEVERDGHLVALKPTRTILNEMPDINNPGRSVKVGYLGFSPTMVIVHSGPGDTVSQMWVMSQQSLSALARLPVLTWNVASDMVTGKTRDVNSPMSIVGASRVAGDIAGNGQLTFGDKVASGTSLLGGLNLFLFWFNVVPLPPMDGGHIAGAIYEACKRRIFRLAGKPDPGPADTAMMLPVAWVIGVLMLAMGLILVVADVVSPVKIF</sequence>
<dbReference type="SUPFAM" id="SSF50156">
    <property type="entry name" value="PDZ domain-like"/>
    <property type="match status" value="1"/>
</dbReference>
<evidence type="ECO:0000256" key="5">
    <source>
        <dbReference type="ARBA" id="ARBA00022692"/>
    </source>
</evidence>
<gene>
    <name evidence="13" type="ORF">HMPREF9153_0135</name>
</gene>
<feature type="transmembrane region" description="Helical" evidence="11">
    <location>
        <begin position="7"/>
        <end position="30"/>
    </location>
</feature>
<dbReference type="AlphaFoldDB" id="G4CUC9"/>
<evidence type="ECO:0000259" key="12">
    <source>
        <dbReference type="SMART" id="SM00228"/>
    </source>
</evidence>
<feature type="transmembrane region" description="Helical" evidence="11">
    <location>
        <begin position="405"/>
        <end position="426"/>
    </location>
</feature>
<dbReference type="Proteomes" id="UP000005332">
    <property type="component" value="Unassembled WGS sequence"/>
</dbReference>
<comment type="subcellular location">
    <subcellularLocation>
        <location evidence="2">Membrane</location>
        <topology evidence="2">Multi-pass membrane protein</topology>
    </subcellularLocation>
</comment>
<proteinExistence type="inferred from homology"/>
<dbReference type="PATRIC" id="fig|997355.3.peg.135"/>
<evidence type="ECO:0000256" key="11">
    <source>
        <dbReference type="SAM" id="Phobius"/>
    </source>
</evidence>
<dbReference type="PANTHER" id="PTHR42837:SF2">
    <property type="entry name" value="MEMBRANE METALLOPROTEASE ARASP2, CHLOROPLASTIC-RELATED"/>
    <property type="match status" value="1"/>
</dbReference>
<dbReference type="EMBL" id="AGBA01000003">
    <property type="protein sequence ID" value="EGY79070.1"/>
    <property type="molecule type" value="Genomic_DNA"/>
</dbReference>
<keyword evidence="8 11" id="KW-1133">Transmembrane helix</keyword>
<evidence type="ECO:0000256" key="9">
    <source>
        <dbReference type="ARBA" id="ARBA00023049"/>
    </source>
</evidence>
<keyword evidence="4 13" id="KW-0645">Protease</keyword>
<comment type="caution">
    <text evidence="13">The sequence shown here is derived from an EMBL/GenBank/DDBJ whole genome shotgun (WGS) entry which is preliminary data.</text>
</comment>
<accession>G4CUC9</accession>
<keyword evidence="7" id="KW-0862">Zinc</keyword>
<dbReference type="GO" id="GO:0016020">
    <property type="term" value="C:membrane"/>
    <property type="evidence" value="ECO:0007669"/>
    <property type="project" value="UniProtKB-SubCell"/>
</dbReference>
<dbReference type="InterPro" id="IPR041489">
    <property type="entry name" value="PDZ_6"/>
</dbReference>
<dbReference type="CDD" id="cd06163">
    <property type="entry name" value="S2P-M50_PDZ_RseP-like"/>
    <property type="match status" value="1"/>
</dbReference>
<dbReference type="Pfam" id="PF17820">
    <property type="entry name" value="PDZ_6"/>
    <property type="match status" value="1"/>
</dbReference>
<keyword evidence="6" id="KW-0378">Hydrolase</keyword>
<evidence type="ECO:0000313" key="14">
    <source>
        <dbReference type="Proteomes" id="UP000005332"/>
    </source>
</evidence>
<comment type="similarity">
    <text evidence="3">Belongs to the peptidase M50B family.</text>
</comment>
<evidence type="ECO:0000256" key="8">
    <source>
        <dbReference type="ARBA" id="ARBA00022989"/>
    </source>
</evidence>
<keyword evidence="14" id="KW-1185">Reference proteome</keyword>
<dbReference type="CDD" id="cd23081">
    <property type="entry name" value="cpPDZ_EcRseP-like"/>
    <property type="match status" value="1"/>
</dbReference>
<protein>
    <submittedName>
        <fullName evidence="13">Membrane metalloprotease</fullName>
    </submittedName>
</protein>
<dbReference type="Gene3D" id="2.30.42.10">
    <property type="match status" value="1"/>
</dbReference>
<keyword evidence="10 11" id="KW-0472">Membrane</keyword>
<keyword evidence="5 11" id="KW-0812">Transmembrane</keyword>
<reference evidence="13 14" key="1">
    <citation type="submission" date="2011-06" db="EMBL/GenBank/DDBJ databases">
        <authorList>
            <person name="Muzny D."/>
            <person name="Qin X."/>
            <person name="Deng J."/>
            <person name="Jiang H."/>
            <person name="Liu Y."/>
            <person name="Qu J."/>
            <person name="Song X.-Z."/>
            <person name="Zhang L."/>
            <person name="Thornton R."/>
            <person name="Coyle M."/>
            <person name="Francisco L."/>
            <person name="Jackson L."/>
            <person name="Javaid M."/>
            <person name="Korchina V."/>
            <person name="Kovar C."/>
            <person name="Mata R."/>
            <person name="Mathew T."/>
            <person name="Ngo R."/>
            <person name="Nguyen L."/>
            <person name="Nguyen N."/>
            <person name="Okwuonu G."/>
            <person name="Ongeri F."/>
            <person name="Pham C."/>
            <person name="Simmons D."/>
            <person name="Wilczek-Boney K."/>
            <person name="Hale W."/>
            <person name="Jakkamsetti A."/>
            <person name="Pham P."/>
            <person name="Ruth R."/>
            <person name="San Lucas F."/>
            <person name="Warren J."/>
            <person name="Zhang J."/>
            <person name="Zhao Z."/>
            <person name="Zhou C."/>
            <person name="Zhu D."/>
            <person name="Lee S."/>
            <person name="Bess C."/>
            <person name="Blankenburg K."/>
            <person name="Forbes L."/>
            <person name="Fu Q."/>
            <person name="Gubbala S."/>
            <person name="Hirani K."/>
            <person name="Jayaseelan J.C."/>
            <person name="Lara F."/>
            <person name="Munidasa M."/>
            <person name="Palculict T."/>
            <person name="Patil S."/>
            <person name="Pu L.-L."/>
            <person name="Saada N."/>
            <person name="Tang L."/>
            <person name="Weissenberger G."/>
            <person name="Zhu Y."/>
            <person name="Hemphill L."/>
            <person name="Shang Y."/>
            <person name="Youmans B."/>
            <person name="Ayvaz T."/>
            <person name="Ross M."/>
            <person name="Santibanez J."/>
            <person name="Aqrawi P."/>
            <person name="Gross S."/>
            <person name="Joshi V."/>
            <person name="Fowler G."/>
            <person name="Nazareth L."/>
            <person name="Reid J."/>
            <person name="Worley K."/>
            <person name="Petrosino J."/>
            <person name="Highlander S."/>
            <person name="Gibbs R."/>
        </authorList>
    </citation>
    <scope>NUCLEOTIDE SEQUENCE [LARGE SCALE GENOMIC DNA]</scope>
    <source>
        <strain evidence="13 14">ATCC 25577</strain>
    </source>
</reference>
<dbReference type="SMART" id="SM00228">
    <property type="entry name" value="PDZ"/>
    <property type="match status" value="1"/>
</dbReference>
<dbReference type="InterPro" id="IPR036034">
    <property type="entry name" value="PDZ_sf"/>
</dbReference>
<feature type="transmembrane region" description="Helical" evidence="11">
    <location>
        <begin position="129"/>
        <end position="151"/>
    </location>
</feature>
<dbReference type="Pfam" id="PF02163">
    <property type="entry name" value="Peptidase_M50"/>
    <property type="match status" value="1"/>
</dbReference>
<dbReference type="InterPro" id="IPR004387">
    <property type="entry name" value="Pept_M50_Zn"/>
</dbReference>
<name>G4CUC9_9ACTN</name>
<evidence type="ECO:0000256" key="10">
    <source>
        <dbReference type="ARBA" id="ARBA00023136"/>
    </source>
</evidence>
<evidence type="ECO:0000256" key="1">
    <source>
        <dbReference type="ARBA" id="ARBA00001947"/>
    </source>
</evidence>
<organism evidence="13 14">
    <name type="scientific">Cutibacterium avidum ATCC 25577</name>
    <dbReference type="NCBI Taxonomy" id="997355"/>
    <lineage>
        <taxon>Bacteria</taxon>
        <taxon>Bacillati</taxon>
        <taxon>Actinomycetota</taxon>
        <taxon>Actinomycetes</taxon>
        <taxon>Propionibacteriales</taxon>
        <taxon>Propionibacteriaceae</taxon>
        <taxon>Cutibacterium</taxon>
    </lineage>
</organism>
<keyword evidence="9 13" id="KW-0482">Metalloprotease</keyword>
<dbReference type="GO" id="GO:0006508">
    <property type="term" value="P:proteolysis"/>
    <property type="evidence" value="ECO:0007669"/>
    <property type="project" value="UniProtKB-KW"/>
</dbReference>
<evidence type="ECO:0000256" key="2">
    <source>
        <dbReference type="ARBA" id="ARBA00004141"/>
    </source>
</evidence>
<evidence type="ECO:0000256" key="4">
    <source>
        <dbReference type="ARBA" id="ARBA00022670"/>
    </source>
</evidence>
<feature type="domain" description="PDZ" evidence="12">
    <location>
        <begin position="149"/>
        <end position="232"/>
    </location>
</feature>
<evidence type="ECO:0000256" key="6">
    <source>
        <dbReference type="ARBA" id="ARBA00022801"/>
    </source>
</evidence>
<dbReference type="InterPro" id="IPR008915">
    <property type="entry name" value="Peptidase_M50"/>
</dbReference>
<dbReference type="GO" id="GO:0004222">
    <property type="term" value="F:metalloendopeptidase activity"/>
    <property type="evidence" value="ECO:0007669"/>
    <property type="project" value="InterPro"/>
</dbReference>
<dbReference type="PANTHER" id="PTHR42837">
    <property type="entry name" value="REGULATOR OF SIGMA-E PROTEASE RSEP"/>
    <property type="match status" value="1"/>
</dbReference>
<evidence type="ECO:0000313" key="13">
    <source>
        <dbReference type="EMBL" id="EGY79070.1"/>
    </source>
</evidence>
<comment type="cofactor">
    <cofactor evidence="1">
        <name>Zn(2+)</name>
        <dbReference type="ChEBI" id="CHEBI:29105"/>
    </cofactor>
</comment>